<dbReference type="AlphaFoldDB" id="W6RZ01"/>
<accession>W6RZ01</accession>
<proteinExistence type="predicted"/>
<dbReference type="PANTHER" id="PTHR43432">
    <property type="entry name" value="SLR0285 PROTEIN"/>
    <property type="match status" value="1"/>
</dbReference>
<dbReference type="InterPro" id="IPR007197">
    <property type="entry name" value="rSAM"/>
</dbReference>
<keyword evidence="1" id="KW-0479">Metal-binding</keyword>
<evidence type="ECO:0000259" key="4">
    <source>
        <dbReference type="PROSITE" id="PS51918"/>
    </source>
</evidence>
<dbReference type="EMBL" id="HG917869">
    <property type="protein sequence ID" value="CDM69871.1"/>
    <property type="molecule type" value="Genomic_DNA"/>
</dbReference>
<evidence type="ECO:0000256" key="1">
    <source>
        <dbReference type="ARBA" id="ARBA00022723"/>
    </source>
</evidence>
<dbReference type="OrthoDB" id="9785699at2"/>
<dbReference type="InterPro" id="IPR058240">
    <property type="entry name" value="rSAM_sf"/>
</dbReference>
<keyword evidence="3" id="KW-0411">Iron-sulfur</keyword>
<feature type="domain" description="Radical SAM core" evidence="4">
    <location>
        <begin position="8"/>
        <end position="246"/>
    </location>
</feature>
<dbReference type="PROSITE" id="PS51918">
    <property type="entry name" value="RADICAL_SAM"/>
    <property type="match status" value="1"/>
</dbReference>
<dbReference type="eggNOG" id="COG1533">
    <property type="taxonomic scope" value="Bacteria"/>
</dbReference>
<dbReference type="PANTHER" id="PTHR43432:SF5">
    <property type="entry name" value="ELP3_MIAA_NIFB-LIKE RADICAL SAM CORE DOMAIN-CONTAINING PROTEIN"/>
    <property type="match status" value="1"/>
</dbReference>
<evidence type="ECO:0000256" key="3">
    <source>
        <dbReference type="ARBA" id="ARBA00023014"/>
    </source>
</evidence>
<evidence type="ECO:0000313" key="6">
    <source>
        <dbReference type="Proteomes" id="UP000019426"/>
    </source>
</evidence>
<reference evidence="5 6" key="1">
    <citation type="submission" date="2013-11" db="EMBL/GenBank/DDBJ databases">
        <title>Complete genome sequence of Clostridum sp. M2/40.</title>
        <authorList>
            <person name="Wibberg D."/>
            <person name="Puehler A."/>
            <person name="Schlueter A."/>
        </authorList>
    </citation>
    <scope>NUCLEOTIDE SEQUENCE [LARGE SCALE GENOMIC DNA]</scope>
    <source>
        <strain evidence="6">M2/40</strain>
    </source>
</reference>
<organism evidence="5 6">
    <name type="scientific">Clostridium bornimense</name>
    <dbReference type="NCBI Taxonomy" id="1216932"/>
    <lineage>
        <taxon>Bacteria</taxon>
        <taxon>Bacillati</taxon>
        <taxon>Bacillota</taxon>
        <taxon>Clostridia</taxon>
        <taxon>Eubacteriales</taxon>
        <taxon>Clostridiaceae</taxon>
        <taxon>Clostridium</taxon>
    </lineage>
</organism>
<gene>
    <name evidence="5" type="ORF">CM240_2754</name>
</gene>
<protein>
    <submittedName>
        <fullName evidence="5">Radical SAM protein</fullName>
    </submittedName>
</protein>
<dbReference type="HOGENOM" id="CLU_015525_2_0_9"/>
<dbReference type="InterPro" id="IPR040086">
    <property type="entry name" value="MJ0683-like"/>
</dbReference>
<sequence>MHEVIAKGILSSNNGMNVYRGCSHGCIYCDSRSHCYGMNHKFEDIEVKVNAPELLEASLKRKRNKCIIGTGAMTDPYIHLEERIKNTRRCLEIIERYGFGVAIHTKSNRILRDLDLLKRINEKSKCVVQMTLTTYDEGLCKVIEPNVSTTKERFEVLKVMRDNGIPTVVWLAPILPYINDTEENIRGILDYCIEAKVKGIIVFNIGLTLRDGNRQYFYKMLDLHFKGLKERYIREYGNRYEIISKNSDYLMKIIRETCYKNKIICGVNEVFKYMRTLEDTKRNVQIKFDI</sequence>
<dbReference type="CDD" id="cd01335">
    <property type="entry name" value="Radical_SAM"/>
    <property type="match status" value="1"/>
</dbReference>
<keyword evidence="6" id="KW-1185">Reference proteome</keyword>
<dbReference type="Proteomes" id="UP000019426">
    <property type="component" value="Chromosome M2/40_rep2"/>
</dbReference>
<dbReference type="KEGG" id="clt:CM240_2754"/>
<dbReference type="Pfam" id="PF04055">
    <property type="entry name" value="Radical_SAM"/>
    <property type="match status" value="1"/>
</dbReference>
<dbReference type="Gene3D" id="3.80.30.30">
    <property type="match status" value="1"/>
</dbReference>
<dbReference type="STRING" id="1216932.CM240_2754"/>
<dbReference type="RefSeq" id="WP_044040068.1">
    <property type="nucleotide sequence ID" value="NZ_HG917869.1"/>
</dbReference>
<evidence type="ECO:0000313" key="5">
    <source>
        <dbReference type="EMBL" id="CDM69871.1"/>
    </source>
</evidence>
<dbReference type="SFLD" id="SFLDS00029">
    <property type="entry name" value="Radical_SAM"/>
    <property type="match status" value="1"/>
</dbReference>
<dbReference type="GO" id="GO:0046872">
    <property type="term" value="F:metal ion binding"/>
    <property type="evidence" value="ECO:0007669"/>
    <property type="project" value="UniProtKB-KW"/>
</dbReference>
<dbReference type="SUPFAM" id="SSF102114">
    <property type="entry name" value="Radical SAM enzymes"/>
    <property type="match status" value="1"/>
</dbReference>
<dbReference type="SFLD" id="SFLDG01084">
    <property type="entry name" value="Uncharacterised_Radical_SAM_Su"/>
    <property type="match status" value="1"/>
</dbReference>
<dbReference type="PATRIC" id="fig|1216932.3.peg.2716"/>
<name>W6RZ01_9CLOT</name>
<dbReference type="GO" id="GO:0003824">
    <property type="term" value="F:catalytic activity"/>
    <property type="evidence" value="ECO:0007669"/>
    <property type="project" value="InterPro"/>
</dbReference>
<keyword evidence="2" id="KW-0408">Iron</keyword>
<evidence type="ECO:0000256" key="2">
    <source>
        <dbReference type="ARBA" id="ARBA00023004"/>
    </source>
</evidence>
<dbReference type="GO" id="GO:0051536">
    <property type="term" value="F:iron-sulfur cluster binding"/>
    <property type="evidence" value="ECO:0007669"/>
    <property type="project" value="UniProtKB-KW"/>
</dbReference>